<dbReference type="EMBL" id="NEFY01000004">
    <property type="protein sequence ID" value="OZC36684.1"/>
    <property type="molecule type" value="Genomic_DNA"/>
</dbReference>
<sequence>MSVIGAKTFFFFEGDSQPDTHIICRPDYFQQDGFRLPASGVTLLYGHKGPGSLIGAAVRQSASSGAGVCFADVKIDIGEWDANKQKLDNFGHCRFLNLPQRANREVLDDINQHWNRWLDEEGAPNEDFPRKASNRMDLLDKLVALPPYNELNAIAYDVQTRFGAAKFLTVFNMDAIRTDETTVIPPGTNVMFQTPGAECPDMASL</sequence>
<keyword evidence="2" id="KW-1185">Reference proteome</keyword>
<dbReference type="RefSeq" id="WP_058340220.1">
    <property type="nucleotide sequence ID" value="NZ_NEFY01000004.1"/>
</dbReference>
<protein>
    <submittedName>
        <fullName evidence="1">Uncharacterized protein</fullName>
    </submittedName>
</protein>
<evidence type="ECO:0000313" key="1">
    <source>
        <dbReference type="EMBL" id="OZC36684.1"/>
    </source>
</evidence>
<proteinExistence type="predicted"/>
<dbReference type="AlphaFoldDB" id="A0A7Z1IN54"/>
<organism evidence="1 2">
    <name type="scientific">Marinobacter vinifirmus</name>
    <dbReference type="NCBI Taxonomy" id="355591"/>
    <lineage>
        <taxon>Bacteria</taxon>
        <taxon>Pseudomonadati</taxon>
        <taxon>Pseudomonadota</taxon>
        <taxon>Gammaproteobacteria</taxon>
        <taxon>Pseudomonadales</taxon>
        <taxon>Marinobacteraceae</taxon>
        <taxon>Marinobacter</taxon>
    </lineage>
</organism>
<comment type="caution">
    <text evidence="1">The sequence shown here is derived from an EMBL/GenBank/DDBJ whole genome shotgun (WGS) entry which is preliminary data.</text>
</comment>
<evidence type="ECO:0000313" key="2">
    <source>
        <dbReference type="Proteomes" id="UP000216984"/>
    </source>
</evidence>
<dbReference type="Proteomes" id="UP000216984">
    <property type="component" value="Unassembled WGS sequence"/>
</dbReference>
<accession>A0A7Z1IN54</accession>
<gene>
    <name evidence="1" type="ORF">B9Q17_16855</name>
</gene>
<name>A0A7Z1IN54_9GAMM</name>
<reference evidence="1 2" key="1">
    <citation type="submission" date="2017-06" db="EMBL/GenBank/DDBJ databases">
        <title>Draft genome sequence of the halophilic bacterium Marinobacter vinifirmus FB1.</title>
        <authorList>
            <person name="Stepanov V.G."/>
            <person name="Roberts D.J."/>
            <person name="Fox G.E."/>
        </authorList>
    </citation>
    <scope>NUCLEOTIDE SEQUENCE [LARGE SCALE GENOMIC DNA]</scope>
    <source>
        <strain evidence="1 2">FB1</strain>
    </source>
</reference>